<dbReference type="SUPFAM" id="SSF75304">
    <property type="entry name" value="Amidase signature (AS) enzymes"/>
    <property type="match status" value="1"/>
</dbReference>
<organism evidence="2 3">
    <name type="scientific">Coleophoma crateriformis</name>
    <dbReference type="NCBI Taxonomy" id="565419"/>
    <lineage>
        <taxon>Eukaryota</taxon>
        <taxon>Fungi</taxon>
        <taxon>Dikarya</taxon>
        <taxon>Ascomycota</taxon>
        <taxon>Pezizomycotina</taxon>
        <taxon>Leotiomycetes</taxon>
        <taxon>Helotiales</taxon>
        <taxon>Dermateaceae</taxon>
        <taxon>Coleophoma</taxon>
    </lineage>
</organism>
<dbReference type="InterPro" id="IPR023631">
    <property type="entry name" value="Amidase_dom"/>
</dbReference>
<dbReference type="Gene3D" id="3.90.1300.10">
    <property type="entry name" value="Amidase signature (AS) domain"/>
    <property type="match status" value="1"/>
</dbReference>
<dbReference type="AlphaFoldDB" id="A0A3D8Q578"/>
<evidence type="ECO:0000313" key="2">
    <source>
        <dbReference type="EMBL" id="RDW56798.1"/>
    </source>
</evidence>
<name>A0A3D8Q578_9HELO</name>
<evidence type="ECO:0000259" key="1">
    <source>
        <dbReference type="Pfam" id="PF01425"/>
    </source>
</evidence>
<feature type="domain" description="Amidase" evidence="1">
    <location>
        <begin position="186"/>
        <end position="260"/>
    </location>
</feature>
<reference evidence="2 3" key="1">
    <citation type="journal article" date="2018" name="IMA Fungus">
        <title>IMA Genome-F 9: Draft genome sequence of Annulohypoxylon stygium, Aspergillus mulundensis, Berkeleyomyces basicola (syn. Thielaviopsis basicola), Ceratocystis smalleyi, two Cercospora beticola strains, Coleophoma cylindrospora, Fusarium fracticaudum, Phialophora cf. hyalina, and Morchella septimelata.</title>
        <authorList>
            <person name="Wingfield B.D."/>
            <person name="Bills G.F."/>
            <person name="Dong Y."/>
            <person name="Huang W."/>
            <person name="Nel W.J."/>
            <person name="Swalarsk-Parry B.S."/>
            <person name="Vaghefi N."/>
            <person name="Wilken P.M."/>
            <person name="An Z."/>
            <person name="de Beer Z.W."/>
            <person name="De Vos L."/>
            <person name="Chen L."/>
            <person name="Duong T.A."/>
            <person name="Gao Y."/>
            <person name="Hammerbacher A."/>
            <person name="Kikkert J.R."/>
            <person name="Li Y."/>
            <person name="Li H."/>
            <person name="Li K."/>
            <person name="Li Q."/>
            <person name="Liu X."/>
            <person name="Ma X."/>
            <person name="Naidoo K."/>
            <person name="Pethybridge S.J."/>
            <person name="Sun J."/>
            <person name="Steenkamp E.T."/>
            <person name="van der Nest M.A."/>
            <person name="van Wyk S."/>
            <person name="Wingfield M.J."/>
            <person name="Xiong C."/>
            <person name="Yue Q."/>
            <person name="Zhang X."/>
        </authorList>
    </citation>
    <scope>NUCLEOTIDE SEQUENCE [LARGE SCALE GENOMIC DNA]</scope>
    <source>
        <strain evidence="2 3">BP5796</strain>
    </source>
</reference>
<dbReference type="EMBL" id="PDLN01000024">
    <property type="protein sequence ID" value="RDW56798.1"/>
    <property type="molecule type" value="Genomic_DNA"/>
</dbReference>
<dbReference type="InterPro" id="IPR036928">
    <property type="entry name" value="AS_sf"/>
</dbReference>
<gene>
    <name evidence="2" type="ORF">BP5796_12865</name>
</gene>
<protein>
    <recommendedName>
        <fullName evidence="1">Amidase domain-containing protein</fullName>
    </recommendedName>
</protein>
<proteinExistence type="predicted"/>
<evidence type="ECO:0000313" key="3">
    <source>
        <dbReference type="Proteomes" id="UP000256328"/>
    </source>
</evidence>
<keyword evidence="3" id="KW-1185">Reference proteome</keyword>
<sequence length="305" mass="33865">MEAVNSASDENKHSINLSKIHAVTSSLGLDIAPSELEDWQCLLASNQYSIDVVDNLPDYVPLVDLDQFPQKLVHLPPPHENEGHAWAWKVTIDGARDGPLKGMKLALKKILLSRTFQYYLGQMCFPISCQMLTLLFLQDFYEQEQLLPASRSREQPLVCVFLLCNDRASWKIRMPIDTIERLIQRLVGARIVDSAIGGAQGGSIRFTASNCGAVGKKPTRGLVPWMGMATHEPVHDTTGSMTLDVITNAKVLQVFHSRDVIDDCGNGVPSVSGLPDYSAGLNEGVKVWKFLLSKKALNLRLWIRE</sequence>
<dbReference type="Proteomes" id="UP000256328">
    <property type="component" value="Unassembled WGS sequence"/>
</dbReference>
<dbReference type="Pfam" id="PF01425">
    <property type="entry name" value="Amidase"/>
    <property type="match status" value="1"/>
</dbReference>
<comment type="caution">
    <text evidence="2">The sequence shown here is derived from an EMBL/GenBank/DDBJ whole genome shotgun (WGS) entry which is preliminary data.</text>
</comment>
<accession>A0A3D8Q578</accession>